<feature type="region of interest" description="Disordered" evidence="1">
    <location>
        <begin position="1"/>
        <end position="34"/>
    </location>
</feature>
<accession>A0A0C2WM68</accession>
<evidence type="ECO:0000313" key="2">
    <source>
        <dbReference type="EMBL" id="KIL57298.1"/>
    </source>
</evidence>
<sequence>MLSSLHFEGHPSDKRSSRWLPPPTDAKRQASKRNHNVLEATQKGAVFSVIRASACCHRLDVKDAAFVKMRNSVSFCKQILFEYVLRKKLTRGVGFIYLFHMVRARA</sequence>
<dbReference type="InParanoid" id="A0A0C2WM68"/>
<protein>
    <submittedName>
        <fullName evidence="2">Uncharacterized protein</fullName>
    </submittedName>
</protein>
<keyword evidence="3" id="KW-1185">Reference proteome</keyword>
<reference evidence="2 3" key="1">
    <citation type="submission" date="2014-04" db="EMBL/GenBank/DDBJ databases">
        <title>Evolutionary Origins and Diversification of the Mycorrhizal Mutualists.</title>
        <authorList>
            <consortium name="DOE Joint Genome Institute"/>
            <consortium name="Mycorrhizal Genomics Consortium"/>
            <person name="Kohler A."/>
            <person name="Kuo A."/>
            <person name="Nagy L.G."/>
            <person name="Floudas D."/>
            <person name="Copeland A."/>
            <person name="Barry K.W."/>
            <person name="Cichocki N."/>
            <person name="Veneault-Fourrey C."/>
            <person name="LaButti K."/>
            <person name="Lindquist E.A."/>
            <person name="Lipzen A."/>
            <person name="Lundell T."/>
            <person name="Morin E."/>
            <person name="Murat C."/>
            <person name="Riley R."/>
            <person name="Ohm R."/>
            <person name="Sun H."/>
            <person name="Tunlid A."/>
            <person name="Henrissat B."/>
            <person name="Grigoriev I.V."/>
            <person name="Hibbett D.S."/>
            <person name="Martin F."/>
        </authorList>
    </citation>
    <scope>NUCLEOTIDE SEQUENCE [LARGE SCALE GENOMIC DNA]</scope>
    <source>
        <strain evidence="2 3">Koide BX008</strain>
    </source>
</reference>
<dbReference type="HOGENOM" id="CLU_2222558_0_0_1"/>
<name>A0A0C2WM68_AMAMK</name>
<evidence type="ECO:0000256" key="1">
    <source>
        <dbReference type="SAM" id="MobiDB-lite"/>
    </source>
</evidence>
<dbReference type="Proteomes" id="UP000054549">
    <property type="component" value="Unassembled WGS sequence"/>
</dbReference>
<dbReference type="OrthoDB" id="2686119at2759"/>
<feature type="compositionally biased region" description="Basic and acidic residues" evidence="1">
    <location>
        <begin position="7"/>
        <end position="16"/>
    </location>
</feature>
<dbReference type="EMBL" id="KN818375">
    <property type="protein sequence ID" value="KIL57298.1"/>
    <property type="molecule type" value="Genomic_DNA"/>
</dbReference>
<dbReference type="AlphaFoldDB" id="A0A0C2WM68"/>
<gene>
    <name evidence="2" type="ORF">M378DRAFT_396450</name>
</gene>
<evidence type="ECO:0000313" key="3">
    <source>
        <dbReference type="Proteomes" id="UP000054549"/>
    </source>
</evidence>
<organism evidence="2 3">
    <name type="scientific">Amanita muscaria (strain Koide BX008)</name>
    <dbReference type="NCBI Taxonomy" id="946122"/>
    <lineage>
        <taxon>Eukaryota</taxon>
        <taxon>Fungi</taxon>
        <taxon>Dikarya</taxon>
        <taxon>Basidiomycota</taxon>
        <taxon>Agaricomycotina</taxon>
        <taxon>Agaricomycetes</taxon>
        <taxon>Agaricomycetidae</taxon>
        <taxon>Agaricales</taxon>
        <taxon>Pluteineae</taxon>
        <taxon>Amanitaceae</taxon>
        <taxon>Amanita</taxon>
    </lineage>
</organism>
<proteinExistence type="predicted"/>